<evidence type="ECO:0000313" key="2">
    <source>
        <dbReference type="EMBL" id="MTD14680.1"/>
    </source>
</evidence>
<sequence>MDAAGVGDKGRTWLKDALDVSQQAEDYFAKTAADGIPFRRTMVMGRNGKIPPPPSRGIQPKPKRR</sequence>
<feature type="region of interest" description="Disordered" evidence="1">
    <location>
        <begin position="43"/>
        <end position="65"/>
    </location>
</feature>
<dbReference type="Proteomes" id="UP000460221">
    <property type="component" value="Unassembled WGS sequence"/>
</dbReference>
<accession>A0A7K1FKU9</accession>
<dbReference type="AlphaFoldDB" id="A0A7K1FKU9"/>
<evidence type="ECO:0000256" key="1">
    <source>
        <dbReference type="SAM" id="MobiDB-lite"/>
    </source>
</evidence>
<comment type="caution">
    <text evidence="2">The sequence shown here is derived from an EMBL/GenBank/DDBJ whole genome shotgun (WGS) entry which is preliminary data.</text>
</comment>
<dbReference type="EMBL" id="WLYK01000004">
    <property type="protein sequence ID" value="MTD14680.1"/>
    <property type="molecule type" value="Genomic_DNA"/>
</dbReference>
<gene>
    <name evidence="2" type="ORF">GIS00_12075</name>
</gene>
<reference evidence="2 3" key="1">
    <citation type="submission" date="2019-11" db="EMBL/GenBank/DDBJ databases">
        <authorList>
            <person name="Jiang L.-Q."/>
        </authorList>
    </citation>
    <scope>NUCLEOTIDE SEQUENCE [LARGE SCALE GENOMIC DNA]</scope>
    <source>
        <strain evidence="2 3">YIM 132087</strain>
    </source>
</reference>
<evidence type="ECO:0000313" key="3">
    <source>
        <dbReference type="Proteomes" id="UP000460221"/>
    </source>
</evidence>
<keyword evidence="3" id="KW-1185">Reference proteome</keyword>
<proteinExistence type="predicted"/>
<organism evidence="2 3">
    <name type="scientific">Nakamurella alba</name>
    <dbReference type="NCBI Taxonomy" id="2665158"/>
    <lineage>
        <taxon>Bacteria</taxon>
        <taxon>Bacillati</taxon>
        <taxon>Actinomycetota</taxon>
        <taxon>Actinomycetes</taxon>
        <taxon>Nakamurellales</taxon>
        <taxon>Nakamurellaceae</taxon>
        <taxon>Nakamurella</taxon>
    </lineage>
</organism>
<name>A0A7K1FKU9_9ACTN</name>
<protein>
    <submittedName>
        <fullName evidence="2">Uncharacterized protein</fullName>
    </submittedName>
</protein>